<dbReference type="InterPro" id="IPR013783">
    <property type="entry name" value="Ig-like_fold"/>
</dbReference>
<comment type="caution">
    <text evidence="3">The sequence shown here is derived from an EMBL/GenBank/DDBJ whole genome shotgun (WGS) entry which is preliminary data.</text>
</comment>
<dbReference type="PANTHER" id="PTHR11422">
    <property type="entry name" value="T-CELL SURFACE GLYCOPROTEIN CD4"/>
    <property type="match status" value="1"/>
</dbReference>
<dbReference type="InterPro" id="IPR013106">
    <property type="entry name" value="Ig_V-set"/>
</dbReference>
<feature type="domain" description="Immunoglobulin" evidence="2">
    <location>
        <begin position="104"/>
        <end position="206"/>
    </location>
</feature>
<keyword evidence="1" id="KW-1133">Transmembrane helix</keyword>
<accession>A0AAD9BRI1</accession>
<evidence type="ECO:0000313" key="3">
    <source>
        <dbReference type="EMBL" id="KAK1888750.1"/>
    </source>
</evidence>
<proteinExistence type="predicted"/>
<feature type="transmembrane region" description="Helical" evidence="1">
    <location>
        <begin position="21"/>
        <end position="44"/>
    </location>
</feature>
<dbReference type="Pfam" id="PF07686">
    <property type="entry name" value="V-set"/>
    <property type="match status" value="1"/>
</dbReference>
<keyword evidence="4" id="KW-1185">Reference proteome</keyword>
<keyword evidence="1" id="KW-0472">Membrane</keyword>
<keyword evidence="1" id="KW-0812">Transmembrane</keyword>
<dbReference type="AlphaFoldDB" id="A0AAD9BRI1"/>
<dbReference type="EMBL" id="JASDAP010000017">
    <property type="protein sequence ID" value="KAK1888750.1"/>
    <property type="molecule type" value="Genomic_DNA"/>
</dbReference>
<dbReference type="Proteomes" id="UP001228049">
    <property type="component" value="Unassembled WGS sequence"/>
</dbReference>
<evidence type="ECO:0000256" key="1">
    <source>
        <dbReference type="SAM" id="Phobius"/>
    </source>
</evidence>
<feature type="transmembrane region" description="Helical" evidence="1">
    <location>
        <begin position="268"/>
        <end position="291"/>
    </location>
</feature>
<gene>
    <name evidence="3" type="ORF">KUDE01_013429</name>
</gene>
<organism evidence="3 4">
    <name type="scientific">Dissostichus eleginoides</name>
    <name type="common">Patagonian toothfish</name>
    <name type="synonym">Dissostichus amissus</name>
    <dbReference type="NCBI Taxonomy" id="100907"/>
    <lineage>
        <taxon>Eukaryota</taxon>
        <taxon>Metazoa</taxon>
        <taxon>Chordata</taxon>
        <taxon>Craniata</taxon>
        <taxon>Vertebrata</taxon>
        <taxon>Euteleostomi</taxon>
        <taxon>Actinopterygii</taxon>
        <taxon>Neopterygii</taxon>
        <taxon>Teleostei</taxon>
        <taxon>Neoteleostei</taxon>
        <taxon>Acanthomorphata</taxon>
        <taxon>Eupercaria</taxon>
        <taxon>Perciformes</taxon>
        <taxon>Notothenioidei</taxon>
        <taxon>Nototheniidae</taxon>
        <taxon>Dissostichus</taxon>
    </lineage>
</organism>
<dbReference type="SUPFAM" id="SSF48726">
    <property type="entry name" value="Immunoglobulin"/>
    <property type="match status" value="2"/>
</dbReference>
<protein>
    <submittedName>
        <fullName evidence="3">Butyrophilin-like protein 1</fullName>
    </submittedName>
</protein>
<dbReference type="SMART" id="SM00409">
    <property type="entry name" value="IG"/>
    <property type="match status" value="1"/>
</dbReference>
<reference evidence="3" key="1">
    <citation type="submission" date="2023-04" db="EMBL/GenBank/DDBJ databases">
        <title>Chromosome-level genome of Chaenocephalus aceratus.</title>
        <authorList>
            <person name="Park H."/>
        </authorList>
    </citation>
    <scope>NUCLEOTIDE SEQUENCE</scope>
    <source>
        <strain evidence="3">DE</strain>
        <tissue evidence="3">Muscle</tissue>
    </source>
</reference>
<dbReference type="InterPro" id="IPR036179">
    <property type="entry name" value="Ig-like_dom_sf"/>
</dbReference>
<name>A0AAD9BRI1_DISEL</name>
<dbReference type="InterPro" id="IPR003599">
    <property type="entry name" value="Ig_sub"/>
</dbReference>
<evidence type="ECO:0000259" key="2">
    <source>
        <dbReference type="SMART" id="SM00409"/>
    </source>
</evidence>
<evidence type="ECO:0000313" key="4">
    <source>
        <dbReference type="Proteomes" id="UP001228049"/>
    </source>
</evidence>
<sequence length="326" mass="37192">MSEFRRIIMSSFLMLLLHFPGWWWWIIVVIVGVAALTIITVAVIRRKRTQGNETQTDDNVADPEDGVSYASIRYARKTSSKARKHFSFSSQKRNEEAAATDVKDYFRIVRVGDEATLPCDNVIHDQDKCESTVWYYYYSENTPVVTLVDRGQIQNNAKAKSHRLRVTEKCSLVIKKVTEENAGSYICRQFRSGQQGQDSVVYLSVVSMTEHQDNDEVTLRCSVSTYGRCRHTVKWLIQGRDVVKDHREIKTSQSPCSASTFSPQSSGLLMLIIVSVGLAALIITVVTVNMWTRAKEKKKQMDEINVRYDVDDDTVNYENIRPLDGD</sequence>
<dbReference type="Gene3D" id="2.60.40.10">
    <property type="entry name" value="Immunoglobulins"/>
    <property type="match status" value="1"/>
</dbReference>